<evidence type="ECO:0000313" key="1">
    <source>
        <dbReference type="EMBL" id="JAE14456.1"/>
    </source>
</evidence>
<accession>A0A0A9FVX2</accession>
<name>A0A0A9FVX2_ARUDO</name>
<proteinExistence type="predicted"/>
<reference evidence="1" key="1">
    <citation type="submission" date="2014-09" db="EMBL/GenBank/DDBJ databases">
        <authorList>
            <person name="Magalhaes I.L.F."/>
            <person name="Oliveira U."/>
            <person name="Santos F.R."/>
            <person name="Vidigal T.H.D.A."/>
            <person name="Brescovit A.D."/>
            <person name="Santos A.J."/>
        </authorList>
    </citation>
    <scope>NUCLEOTIDE SEQUENCE</scope>
    <source>
        <tissue evidence="1">Shoot tissue taken approximately 20 cm above the soil surface</tissue>
    </source>
</reference>
<reference evidence="1" key="2">
    <citation type="journal article" date="2015" name="Data Brief">
        <title>Shoot transcriptome of the giant reed, Arundo donax.</title>
        <authorList>
            <person name="Barrero R.A."/>
            <person name="Guerrero F.D."/>
            <person name="Moolhuijzen P."/>
            <person name="Goolsby J.A."/>
            <person name="Tidwell J."/>
            <person name="Bellgard S.E."/>
            <person name="Bellgard M.I."/>
        </authorList>
    </citation>
    <scope>NUCLEOTIDE SEQUENCE</scope>
    <source>
        <tissue evidence="1">Shoot tissue taken approximately 20 cm above the soil surface</tissue>
    </source>
</reference>
<sequence length="34" mass="4156">MTIIEEGFHVVQMVKLHNNLNQVKYLPFLFNFYQ</sequence>
<organism evidence="1">
    <name type="scientific">Arundo donax</name>
    <name type="common">Giant reed</name>
    <name type="synonym">Donax arundinaceus</name>
    <dbReference type="NCBI Taxonomy" id="35708"/>
    <lineage>
        <taxon>Eukaryota</taxon>
        <taxon>Viridiplantae</taxon>
        <taxon>Streptophyta</taxon>
        <taxon>Embryophyta</taxon>
        <taxon>Tracheophyta</taxon>
        <taxon>Spermatophyta</taxon>
        <taxon>Magnoliopsida</taxon>
        <taxon>Liliopsida</taxon>
        <taxon>Poales</taxon>
        <taxon>Poaceae</taxon>
        <taxon>PACMAD clade</taxon>
        <taxon>Arundinoideae</taxon>
        <taxon>Arundineae</taxon>
        <taxon>Arundo</taxon>
    </lineage>
</organism>
<protein>
    <submittedName>
        <fullName evidence="1">Uncharacterized protein</fullName>
    </submittedName>
</protein>
<dbReference type="EMBL" id="GBRH01183440">
    <property type="protein sequence ID" value="JAE14456.1"/>
    <property type="molecule type" value="Transcribed_RNA"/>
</dbReference>
<dbReference type="AlphaFoldDB" id="A0A0A9FVX2"/>